<dbReference type="PANTHER" id="PTHR34853:SF5">
    <property type="entry name" value="LIP-DOMAIN-CONTAINING PROTEIN-RELATED"/>
    <property type="match status" value="1"/>
</dbReference>
<comment type="caution">
    <text evidence="2">The sequence shown here is derived from an EMBL/GenBank/DDBJ whole genome shotgun (WGS) entry which is preliminary data.</text>
</comment>
<dbReference type="Pfam" id="PF03583">
    <property type="entry name" value="LIP"/>
    <property type="match status" value="1"/>
</dbReference>
<evidence type="ECO:0000313" key="2">
    <source>
        <dbReference type="EMBL" id="CAG8981999.1"/>
    </source>
</evidence>
<dbReference type="GO" id="GO:0004806">
    <property type="term" value="F:triacylglycerol lipase activity"/>
    <property type="evidence" value="ECO:0007669"/>
    <property type="project" value="InterPro"/>
</dbReference>
<dbReference type="OrthoDB" id="2373480at2759"/>
<dbReference type="GO" id="GO:0016042">
    <property type="term" value="P:lipid catabolic process"/>
    <property type="evidence" value="ECO:0007669"/>
    <property type="project" value="InterPro"/>
</dbReference>
<dbReference type="AlphaFoldDB" id="A0A9N9M0S6"/>
<protein>
    <submittedName>
        <fullName evidence="2">Uncharacterized protein</fullName>
    </submittedName>
</protein>
<dbReference type="SUPFAM" id="SSF53474">
    <property type="entry name" value="alpha/beta-Hydrolases"/>
    <property type="match status" value="1"/>
</dbReference>
<organism evidence="2 3">
    <name type="scientific">Hymenoscyphus albidus</name>
    <dbReference type="NCBI Taxonomy" id="595503"/>
    <lineage>
        <taxon>Eukaryota</taxon>
        <taxon>Fungi</taxon>
        <taxon>Dikarya</taxon>
        <taxon>Ascomycota</taxon>
        <taxon>Pezizomycotina</taxon>
        <taxon>Leotiomycetes</taxon>
        <taxon>Helotiales</taxon>
        <taxon>Helotiaceae</taxon>
        <taxon>Hymenoscyphus</taxon>
    </lineage>
</organism>
<dbReference type="InterPro" id="IPR029058">
    <property type="entry name" value="AB_hydrolase_fold"/>
</dbReference>
<accession>A0A9N9M0S6</accession>
<dbReference type="Proteomes" id="UP000701801">
    <property type="component" value="Unassembled WGS sequence"/>
</dbReference>
<reference evidence="2" key="1">
    <citation type="submission" date="2021-07" db="EMBL/GenBank/DDBJ databases">
        <authorList>
            <person name="Durling M."/>
        </authorList>
    </citation>
    <scope>NUCLEOTIDE SEQUENCE</scope>
</reference>
<sequence length="320" mass="34284">MYVDTNGSLPTILERTQSLPLPPSIDPFYTAPDDYQSAKPGEILRIRIAPGNLTSIISNSSKAYNILFRTTDTHHRPSWAVTTLFTPANSPNNLSLPAHGANQALLSYQIAYDSANLDSSPSYSFQPSNVLAEIPDMLGRGIWVNIPDYEGPLAPLGAGAQSSHATLDSIRAVLSSNLGLLPNTRSAMWGYSGGALASGWAAELQADYAPELKISRVVLGGTPSNIRSVLGAVDGKIFAGLIPNAILGLSTQHRAFHDLLYTNTKTEGSFNRTSLLAFRTLSLNESLAGFAFHNISDYLLHGQADLEAPEIRQAFASEAS</sequence>
<dbReference type="InterPro" id="IPR005152">
    <property type="entry name" value="Lipase_secreted"/>
</dbReference>
<evidence type="ECO:0000313" key="3">
    <source>
        <dbReference type="Proteomes" id="UP000701801"/>
    </source>
</evidence>
<dbReference type="Gene3D" id="3.40.50.1820">
    <property type="entry name" value="alpha/beta hydrolase"/>
    <property type="match status" value="1"/>
</dbReference>
<gene>
    <name evidence="2" type="ORF">HYALB_00004867</name>
</gene>
<dbReference type="PANTHER" id="PTHR34853">
    <property type="match status" value="1"/>
</dbReference>
<keyword evidence="1" id="KW-0378">Hydrolase</keyword>
<evidence type="ECO:0000256" key="1">
    <source>
        <dbReference type="ARBA" id="ARBA00022801"/>
    </source>
</evidence>
<proteinExistence type="predicted"/>
<dbReference type="EMBL" id="CAJVRM010000551">
    <property type="protein sequence ID" value="CAG8981999.1"/>
    <property type="molecule type" value="Genomic_DNA"/>
</dbReference>
<keyword evidence="3" id="KW-1185">Reference proteome</keyword>
<name>A0A9N9M0S6_9HELO</name>